<evidence type="ECO:0000256" key="2">
    <source>
        <dbReference type="ARBA" id="ARBA00022692"/>
    </source>
</evidence>
<dbReference type="PANTHER" id="PTHR15549">
    <property type="entry name" value="PAIRED IMMUNOGLOBULIN-LIKE TYPE 2 RECEPTOR"/>
    <property type="match status" value="1"/>
</dbReference>
<dbReference type="OMA" id="RRVMEMS"/>
<dbReference type="InterPro" id="IPR051694">
    <property type="entry name" value="Immunoregulatory_rcpt-like"/>
</dbReference>
<evidence type="ECO:0000256" key="1">
    <source>
        <dbReference type="ARBA" id="ARBA00004167"/>
    </source>
</evidence>
<accession>A0A1C7MCN5</accession>
<evidence type="ECO:0000256" key="5">
    <source>
        <dbReference type="SAM" id="MobiDB-lite"/>
    </source>
</evidence>
<dbReference type="EMBL" id="LUGG01000005">
    <property type="protein sequence ID" value="OBZ74693.1"/>
    <property type="molecule type" value="Genomic_DNA"/>
</dbReference>
<dbReference type="Proteomes" id="UP000092993">
    <property type="component" value="Unassembled WGS sequence"/>
</dbReference>
<gene>
    <name evidence="7" type="ORF">A0H81_05630</name>
</gene>
<reference evidence="7 8" key="1">
    <citation type="submission" date="2016-03" db="EMBL/GenBank/DDBJ databases">
        <title>Whole genome sequencing of Grifola frondosa 9006-11.</title>
        <authorList>
            <person name="Min B."/>
            <person name="Park H."/>
            <person name="Kim J.-G."/>
            <person name="Cho H."/>
            <person name="Oh Y.-L."/>
            <person name="Kong W.-S."/>
            <person name="Choi I.-G."/>
        </authorList>
    </citation>
    <scope>NUCLEOTIDE SEQUENCE [LARGE SCALE GENOMIC DNA]</scope>
    <source>
        <strain evidence="7 8">9006-11</strain>
    </source>
</reference>
<feature type="compositionally biased region" description="Polar residues" evidence="5">
    <location>
        <begin position="68"/>
        <end position="78"/>
    </location>
</feature>
<organism evidence="7 8">
    <name type="scientific">Grifola frondosa</name>
    <name type="common">Maitake</name>
    <name type="synonym">Polyporus frondosus</name>
    <dbReference type="NCBI Taxonomy" id="5627"/>
    <lineage>
        <taxon>Eukaryota</taxon>
        <taxon>Fungi</taxon>
        <taxon>Dikarya</taxon>
        <taxon>Basidiomycota</taxon>
        <taxon>Agaricomycotina</taxon>
        <taxon>Agaricomycetes</taxon>
        <taxon>Polyporales</taxon>
        <taxon>Grifolaceae</taxon>
        <taxon>Grifola</taxon>
    </lineage>
</organism>
<proteinExistence type="predicted"/>
<dbReference type="GO" id="GO:0016020">
    <property type="term" value="C:membrane"/>
    <property type="evidence" value="ECO:0007669"/>
    <property type="project" value="UniProtKB-SubCell"/>
</dbReference>
<protein>
    <submittedName>
        <fullName evidence="7">Uncharacterized protein</fullName>
    </submittedName>
</protein>
<feature type="transmembrane region" description="Helical" evidence="6">
    <location>
        <begin position="174"/>
        <end position="197"/>
    </location>
</feature>
<comment type="subcellular location">
    <subcellularLocation>
        <location evidence="1">Membrane</location>
        <topology evidence="1">Single-pass membrane protein</topology>
    </subcellularLocation>
</comment>
<keyword evidence="4 6" id="KW-0472">Membrane</keyword>
<dbReference type="OrthoDB" id="2016913at2759"/>
<feature type="region of interest" description="Disordered" evidence="5">
    <location>
        <begin position="38"/>
        <end position="85"/>
    </location>
</feature>
<feature type="compositionally biased region" description="Low complexity" evidence="5">
    <location>
        <begin position="115"/>
        <end position="140"/>
    </location>
</feature>
<evidence type="ECO:0000256" key="6">
    <source>
        <dbReference type="SAM" id="Phobius"/>
    </source>
</evidence>
<dbReference type="AlphaFoldDB" id="A0A1C7MCN5"/>
<sequence length="685" mass="73289">MSGSLRQIYARLFLYSRRIRAFAVSEAGVHPPLSRMLLPTSSQHRPAGPQDAIPTAPPLQAAPAVSPASESIVPSASPHQDKGAVTASTEITIAETLTRSSIALQSSAQPPPTSSPSDPISSSPSASFSPSTLAPTISSSAASSPTSFASSLSASSTSAVHAASSVSSTHSATFYVGIVFGVIIALGFIAAVLTWWIRVRSRRKRRALERMTTWPWDQDVLGAGHGTHHGLEDGMAGPAMHHPVDLWDPGEPKDTEHDPMYDPPIRGFPADGALADSLAFPLPPVHIRAHAQLASSYPTIPLHSAHQSVPDLAPDMGTLKVANLMPGDISMSGDESSRASTALGMAHTLSADCGTPYEPMVGDRPRFLGLDEGGLAVPWAPLHPRRPTVDARHSNVAYSEKDWEPLPYPGDVQSTTVIEPESWTTSLRSNLVNALNAVIGGSNSTRTADGDNLTRVPRRSTRGHRITHTGVDGTVALMRTNTLQSTASSTGWMLEESHIGAGVVCTRNSSQTEEDDFSTSLSRLLGSIQKPPTAVVRSHDRNTLLSADPPGCITRASSVYSSTSETSDDVREYYIGALPPRLPSIPSLSRSSTESSQIAIRNYKKKSVHIHPRKKTKRLRRPTILTRVSSSQCSVGSEMSRTSSARSEQLTDQEAFAKRALRERRRRVMEMSIHGKGAGGNAERK</sequence>
<name>A0A1C7MCN5_GRIFR</name>
<dbReference type="STRING" id="5627.A0A1C7MCN5"/>
<dbReference type="GO" id="GO:0071944">
    <property type="term" value="C:cell periphery"/>
    <property type="evidence" value="ECO:0007669"/>
    <property type="project" value="UniProtKB-ARBA"/>
</dbReference>
<evidence type="ECO:0000256" key="4">
    <source>
        <dbReference type="ARBA" id="ARBA00023136"/>
    </source>
</evidence>
<evidence type="ECO:0000313" key="7">
    <source>
        <dbReference type="EMBL" id="OBZ74693.1"/>
    </source>
</evidence>
<keyword evidence="3 6" id="KW-1133">Transmembrane helix</keyword>
<evidence type="ECO:0000313" key="8">
    <source>
        <dbReference type="Proteomes" id="UP000092993"/>
    </source>
</evidence>
<comment type="caution">
    <text evidence="7">The sequence shown here is derived from an EMBL/GenBank/DDBJ whole genome shotgun (WGS) entry which is preliminary data.</text>
</comment>
<feature type="region of interest" description="Disordered" evidence="5">
    <location>
        <begin position="104"/>
        <end position="140"/>
    </location>
</feature>
<feature type="region of interest" description="Disordered" evidence="5">
    <location>
        <begin position="632"/>
        <end position="651"/>
    </location>
</feature>
<evidence type="ECO:0000256" key="3">
    <source>
        <dbReference type="ARBA" id="ARBA00022989"/>
    </source>
</evidence>
<keyword evidence="2 6" id="KW-0812">Transmembrane</keyword>
<keyword evidence="8" id="KW-1185">Reference proteome</keyword>